<organism evidence="2 3">
    <name type="scientific">Dictyobacter formicarum</name>
    <dbReference type="NCBI Taxonomy" id="2778368"/>
    <lineage>
        <taxon>Bacteria</taxon>
        <taxon>Bacillati</taxon>
        <taxon>Chloroflexota</taxon>
        <taxon>Ktedonobacteria</taxon>
        <taxon>Ktedonobacterales</taxon>
        <taxon>Dictyobacteraceae</taxon>
        <taxon>Dictyobacter</taxon>
    </lineage>
</organism>
<dbReference type="InterPro" id="IPR036388">
    <property type="entry name" value="WH-like_DNA-bd_sf"/>
</dbReference>
<keyword evidence="3" id="KW-1185">Reference proteome</keyword>
<comment type="caution">
    <text evidence="2">The sequence shown here is derived from an EMBL/GenBank/DDBJ whole genome shotgun (WGS) entry which is preliminary data.</text>
</comment>
<dbReference type="SUPFAM" id="SSF46785">
    <property type="entry name" value="Winged helix' DNA-binding domain"/>
    <property type="match status" value="1"/>
</dbReference>
<name>A0ABQ3VRJ3_9CHLR</name>
<dbReference type="EMBL" id="BNJJ01000019">
    <property type="protein sequence ID" value="GHO87736.1"/>
    <property type="molecule type" value="Genomic_DNA"/>
</dbReference>
<evidence type="ECO:0000259" key="1">
    <source>
        <dbReference type="Pfam" id="PF03551"/>
    </source>
</evidence>
<gene>
    <name evidence="2" type="ORF">KSZ_57420</name>
</gene>
<evidence type="ECO:0000313" key="2">
    <source>
        <dbReference type="EMBL" id="GHO87736.1"/>
    </source>
</evidence>
<feature type="domain" description="Transcription regulator PadR N-terminal" evidence="1">
    <location>
        <begin position="7"/>
        <end position="91"/>
    </location>
</feature>
<dbReference type="Gene3D" id="1.10.10.10">
    <property type="entry name" value="Winged helix-like DNA-binding domain superfamily/Winged helix DNA-binding domain"/>
    <property type="match status" value="1"/>
</dbReference>
<dbReference type="InterPro" id="IPR036390">
    <property type="entry name" value="WH_DNA-bd_sf"/>
</dbReference>
<evidence type="ECO:0000313" key="3">
    <source>
        <dbReference type="Proteomes" id="UP000635565"/>
    </source>
</evidence>
<accession>A0ABQ3VRJ3</accession>
<proteinExistence type="predicted"/>
<dbReference type="PANTHER" id="PTHR33169:SF27">
    <property type="entry name" value="TRANSCRIPTIONAL REGULATOR PADR FAMILY PROTEIN"/>
    <property type="match status" value="1"/>
</dbReference>
<dbReference type="Pfam" id="PF03551">
    <property type="entry name" value="PadR"/>
    <property type="match status" value="1"/>
</dbReference>
<reference evidence="2 3" key="1">
    <citation type="journal article" date="2021" name="Int. J. Syst. Evol. Microbiol.">
        <title>Reticulibacter mediterranei gen. nov., sp. nov., within the new family Reticulibacteraceae fam. nov., and Ktedonospora formicarum gen. nov., sp. nov., Ktedonobacter robiniae sp. nov., Dictyobacter formicarum sp. nov. and Dictyobacter arantiisoli sp. nov., belonging to the class Ktedonobacteria.</title>
        <authorList>
            <person name="Yabe S."/>
            <person name="Zheng Y."/>
            <person name="Wang C.M."/>
            <person name="Sakai Y."/>
            <person name="Abe K."/>
            <person name="Yokota A."/>
            <person name="Donadio S."/>
            <person name="Cavaletti L."/>
            <person name="Monciardini P."/>
        </authorList>
    </citation>
    <scope>NUCLEOTIDE SEQUENCE [LARGE SCALE GENOMIC DNA]</scope>
    <source>
        <strain evidence="2 3">SOSP1-9</strain>
    </source>
</reference>
<protein>
    <recommendedName>
        <fullName evidence="1">Transcription regulator PadR N-terminal domain-containing protein</fullName>
    </recommendedName>
</protein>
<dbReference type="InterPro" id="IPR052509">
    <property type="entry name" value="Metal_resp_DNA-bind_regulator"/>
</dbReference>
<dbReference type="InterPro" id="IPR005149">
    <property type="entry name" value="Tscrpt_reg_PadR_N"/>
</dbReference>
<sequence length="198" mass="22785">MYKQVMLLGVLLEKPMYGQQIREFIEAHHDLFANHIKKPTIYYQLDRLVADGYLEIRRETVEAPGPGAAHEDVALRERDVYYITDQGKEYFSTLLRDMISKFTPGLSEVDACLYFLHHLTAEEACELLYERLLLVEAYHSTVVQLRDANHTSDAAHQLVNDHKLALLEAEMRWLKHTIEQITMGVSRLPHAAPTTHSA</sequence>
<dbReference type="RefSeq" id="WP_201365272.1">
    <property type="nucleotide sequence ID" value="NZ_BNJJ01000019.1"/>
</dbReference>
<dbReference type="Proteomes" id="UP000635565">
    <property type="component" value="Unassembled WGS sequence"/>
</dbReference>
<dbReference type="PANTHER" id="PTHR33169">
    <property type="entry name" value="PADR-FAMILY TRANSCRIPTIONAL REGULATOR"/>
    <property type="match status" value="1"/>
</dbReference>